<dbReference type="GO" id="GO:0070939">
    <property type="term" value="C:Dsl1/NZR complex"/>
    <property type="evidence" value="ECO:0007669"/>
    <property type="project" value="TreeGrafter"/>
</dbReference>
<dbReference type="PANTHER" id="PTHR15922">
    <property type="entry name" value="NEUROBLASTOMA-AMPLIFIED SEQUENCE"/>
    <property type="match status" value="1"/>
</dbReference>
<sequence>MEIIKMAITRHLGAFLHVEELIEVAKLQKHLLRKLLLEKLQLAFDLCLVLTKKGHGPIWDLGAAKARGPRAHGCKFKIPVALLCFTDDESISELLHKCMTGNVIRVRFSLISEDGRCFLAERFPLDA</sequence>
<dbReference type="EMBL" id="CABITT030000003">
    <property type="protein sequence ID" value="VVA99899.1"/>
    <property type="molecule type" value="Genomic_DNA"/>
</dbReference>
<dbReference type="GO" id="GO:0006890">
    <property type="term" value="P:retrograde vesicle-mediated transport, Golgi to endoplasmic reticulum"/>
    <property type="evidence" value="ECO:0007669"/>
    <property type="project" value="TreeGrafter"/>
</dbReference>
<dbReference type="Proteomes" id="UP000489600">
    <property type="component" value="Unassembled WGS sequence"/>
</dbReference>
<name>A0A565BE69_9BRAS</name>
<gene>
    <name evidence="1" type="ORF">ANE_LOCUS10344</name>
</gene>
<keyword evidence="2" id="KW-1185">Reference proteome</keyword>
<proteinExistence type="predicted"/>
<protein>
    <submittedName>
        <fullName evidence="1">Uncharacterized protein</fullName>
    </submittedName>
</protein>
<evidence type="ECO:0000313" key="1">
    <source>
        <dbReference type="EMBL" id="VVA99899.1"/>
    </source>
</evidence>
<comment type="caution">
    <text evidence="1">The sequence shown here is derived from an EMBL/GenBank/DDBJ whole genome shotgun (WGS) entry which is preliminary data.</text>
</comment>
<dbReference type="PANTHER" id="PTHR15922:SF2">
    <property type="entry name" value="NBAS SUBUNIT OF NRZ TETHERING COMPLEX"/>
    <property type="match status" value="1"/>
</dbReference>
<organism evidence="1 2">
    <name type="scientific">Arabis nemorensis</name>
    <dbReference type="NCBI Taxonomy" id="586526"/>
    <lineage>
        <taxon>Eukaryota</taxon>
        <taxon>Viridiplantae</taxon>
        <taxon>Streptophyta</taxon>
        <taxon>Embryophyta</taxon>
        <taxon>Tracheophyta</taxon>
        <taxon>Spermatophyta</taxon>
        <taxon>Magnoliopsida</taxon>
        <taxon>eudicotyledons</taxon>
        <taxon>Gunneridae</taxon>
        <taxon>Pentapetalae</taxon>
        <taxon>rosids</taxon>
        <taxon>malvids</taxon>
        <taxon>Brassicales</taxon>
        <taxon>Brassicaceae</taxon>
        <taxon>Arabideae</taxon>
        <taxon>Arabis</taxon>
    </lineage>
</organism>
<dbReference type="GO" id="GO:0000149">
    <property type="term" value="F:SNARE binding"/>
    <property type="evidence" value="ECO:0007669"/>
    <property type="project" value="TreeGrafter"/>
</dbReference>
<evidence type="ECO:0000313" key="2">
    <source>
        <dbReference type="Proteomes" id="UP000489600"/>
    </source>
</evidence>
<accession>A0A565BE69</accession>
<dbReference type="AlphaFoldDB" id="A0A565BE69"/>
<reference evidence="1" key="1">
    <citation type="submission" date="2019-07" db="EMBL/GenBank/DDBJ databases">
        <authorList>
            <person name="Dittberner H."/>
        </authorList>
    </citation>
    <scope>NUCLEOTIDE SEQUENCE [LARGE SCALE GENOMIC DNA]</scope>
</reference>
<dbReference type="OrthoDB" id="27490at2759"/>